<dbReference type="GO" id="GO:0006310">
    <property type="term" value="P:DNA recombination"/>
    <property type="evidence" value="ECO:0007669"/>
    <property type="project" value="UniProtKB-KW"/>
</dbReference>
<dbReference type="EMBL" id="PXOH01000051">
    <property type="protein sequence ID" value="PSF30997.1"/>
    <property type="molecule type" value="Genomic_DNA"/>
</dbReference>
<evidence type="ECO:0000256" key="2">
    <source>
        <dbReference type="ARBA" id="ARBA00023125"/>
    </source>
</evidence>
<evidence type="ECO:0000313" key="6">
    <source>
        <dbReference type="Proteomes" id="UP000239001"/>
    </source>
</evidence>
<dbReference type="CDD" id="cd00397">
    <property type="entry name" value="DNA_BRE_C"/>
    <property type="match status" value="1"/>
</dbReference>
<dbReference type="InterPro" id="IPR011010">
    <property type="entry name" value="DNA_brk_join_enz"/>
</dbReference>
<dbReference type="GO" id="GO:0003677">
    <property type="term" value="F:DNA binding"/>
    <property type="evidence" value="ECO:0007669"/>
    <property type="project" value="UniProtKB-KW"/>
</dbReference>
<dbReference type="InterPro" id="IPR013762">
    <property type="entry name" value="Integrase-like_cat_sf"/>
</dbReference>
<proteinExistence type="inferred from homology"/>
<gene>
    <name evidence="5" type="ORF">C7H19_23515</name>
</gene>
<feature type="domain" description="Tyr recombinase" evidence="4">
    <location>
        <begin position="7"/>
        <end position="192"/>
    </location>
</feature>
<keyword evidence="3" id="KW-0233">DNA recombination</keyword>
<keyword evidence="6" id="KW-1185">Reference proteome</keyword>
<dbReference type="SUPFAM" id="SSF56349">
    <property type="entry name" value="DNA breaking-rejoining enzymes"/>
    <property type="match status" value="1"/>
</dbReference>
<comment type="similarity">
    <text evidence="1">Belongs to the 'phage' integrase family.</text>
</comment>
<reference evidence="5 6" key="1">
    <citation type="submission" date="2018-03" db="EMBL/GenBank/DDBJ databases">
        <title>The ancient ancestry and fast evolution of plastids.</title>
        <authorList>
            <person name="Moore K.R."/>
            <person name="Magnabosco C."/>
            <person name="Momper L."/>
            <person name="Gold D.A."/>
            <person name="Bosak T."/>
            <person name="Fournier G.P."/>
        </authorList>
    </citation>
    <scope>NUCLEOTIDE SEQUENCE [LARGE SCALE GENOMIC DNA]</scope>
    <source>
        <strain evidence="5 6">CCALA 016</strain>
    </source>
</reference>
<dbReference type="Pfam" id="PF00589">
    <property type="entry name" value="Phage_integrase"/>
    <property type="match status" value="1"/>
</dbReference>
<dbReference type="PROSITE" id="PS51898">
    <property type="entry name" value="TYR_RECOMBINASE"/>
    <property type="match status" value="1"/>
</dbReference>
<protein>
    <submittedName>
        <fullName evidence="5">Integrase</fullName>
    </submittedName>
</protein>
<dbReference type="GO" id="GO:0015074">
    <property type="term" value="P:DNA integration"/>
    <property type="evidence" value="ECO:0007669"/>
    <property type="project" value="InterPro"/>
</dbReference>
<dbReference type="AlphaFoldDB" id="A0A2T1LR99"/>
<name>A0A2T1LR99_9CHRO</name>
<evidence type="ECO:0000259" key="4">
    <source>
        <dbReference type="PROSITE" id="PS51898"/>
    </source>
</evidence>
<evidence type="ECO:0000313" key="5">
    <source>
        <dbReference type="EMBL" id="PSF30997.1"/>
    </source>
</evidence>
<organism evidence="5 6">
    <name type="scientific">Aphanothece hegewaldii CCALA 016</name>
    <dbReference type="NCBI Taxonomy" id="2107694"/>
    <lineage>
        <taxon>Bacteria</taxon>
        <taxon>Bacillati</taxon>
        <taxon>Cyanobacteriota</taxon>
        <taxon>Cyanophyceae</taxon>
        <taxon>Oscillatoriophycideae</taxon>
        <taxon>Chroococcales</taxon>
        <taxon>Aphanothecaceae</taxon>
        <taxon>Aphanothece</taxon>
    </lineage>
</organism>
<reference evidence="5 6" key="2">
    <citation type="submission" date="2018-03" db="EMBL/GenBank/DDBJ databases">
        <authorList>
            <person name="Keele B.F."/>
        </authorList>
    </citation>
    <scope>NUCLEOTIDE SEQUENCE [LARGE SCALE GENOMIC DNA]</scope>
    <source>
        <strain evidence="5 6">CCALA 016</strain>
    </source>
</reference>
<dbReference type="InterPro" id="IPR002104">
    <property type="entry name" value="Integrase_catalytic"/>
</dbReference>
<evidence type="ECO:0000256" key="3">
    <source>
        <dbReference type="ARBA" id="ARBA00023172"/>
    </source>
</evidence>
<dbReference type="RefSeq" id="WP_106459348.1">
    <property type="nucleotide sequence ID" value="NZ_PXOH01000051.1"/>
</dbReference>
<evidence type="ECO:0000256" key="1">
    <source>
        <dbReference type="ARBA" id="ARBA00008857"/>
    </source>
</evidence>
<dbReference type="InterPro" id="IPR050090">
    <property type="entry name" value="Tyrosine_recombinase_XerCD"/>
</dbReference>
<dbReference type="Proteomes" id="UP000239001">
    <property type="component" value="Unassembled WGS sequence"/>
</dbReference>
<keyword evidence="2" id="KW-0238">DNA-binding</keyword>
<sequence>MKIDRHGQAKILTSNEIQLLFRDGFTVNPPRDRALFAVCLYTACRISEAVTLTKRDVYDSKNQVRPEIIIRKGNTKGKLATRTIPVIEDLRLKLETYTPRTDSIYLFPGNELHQRANTHLHRDSAIWLLNQACRKVGLEGVSTHSFRRTALTQMSNAGIPLRIIQEISGHRTLDELYKYLEVKPEQIKGAIASLSMLTPVDGTDFDKSIYVEVSSDSISSMTLKEQLTNPHEKDLLS</sequence>
<comment type="caution">
    <text evidence="5">The sequence shown here is derived from an EMBL/GenBank/DDBJ whole genome shotgun (WGS) entry which is preliminary data.</text>
</comment>
<dbReference type="PANTHER" id="PTHR30349">
    <property type="entry name" value="PHAGE INTEGRASE-RELATED"/>
    <property type="match status" value="1"/>
</dbReference>
<dbReference type="PANTHER" id="PTHR30349:SF41">
    <property type="entry name" value="INTEGRASE_RECOMBINASE PROTEIN MJ0367-RELATED"/>
    <property type="match status" value="1"/>
</dbReference>
<dbReference type="OrthoDB" id="456420at2"/>
<accession>A0A2T1LR99</accession>
<dbReference type="Gene3D" id="1.10.443.10">
    <property type="entry name" value="Intergrase catalytic core"/>
    <property type="match status" value="1"/>
</dbReference>